<organism evidence="2 3">
    <name type="scientific">Ramalina farinacea</name>
    <dbReference type="NCBI Taxonomy" id="258253"/>
    <lineage>
        <taxon>Eukaryota</taxon>
        <taxon>Fungi</taxon>
        <taxon>Dikarya</taxon>
        <taxon>Ascomycota</taxon>
        <taxon>Pezizomycotina</taxon>
        <taxon>Lecanoromycetes</taxon>
        <taxon>OSLEUM clade</taxon>
        <taxon>Lecanoromycetidae</taxon>
        <taxon>Lecanorales</taxon>
        <taxon>Lecanorineae</taxon>
        <taxon>Ramalinaceae</taxon>
        <taxon>Ramalina</taxon>
    </lineage>
</organism>
<name>A0AA43TX67_9LECA</name>
<dbReference type="Proteomes" id="UP001161017">
    <property type="component" value="Unassembled WGS sequence"/>
</dbReference>
<evidence type="ECO:0000313" key="2">
    <source>
        <dbReference type="EMBL" id="MDI1489735.1"/>
    </source>
</evidence>
<accession>A0AA43TX67</accession>
<gene>
    <name evidence="2" type="ORF">OHK93_000933</name>
</gene>
<dbReference type="EMBL" id="JAPUFD010000010">
    <property type="protein sequence ID" value="MDI1489735.1"/>
    <property type="molecule type" value="Genomic_DNA"/>
</dbReference>
<comment type="caution">
    <text evidence="2">The sequence shown here is derived from an EMBL/GenBank/DDBJ whole genome shotgun (WGS) entry which is preliminary data.</text>
</comment>
<protein>
    <submittedName>
        <fullName evidence="2">Uncharacterized protein</fullName>
    </submittedName>
</protein>
<evidence type="ECO:0000256" key="1">
    <source>
        <dbReference type="SAM" id="MobiDB-lite"/>
    </source>
</evidence>
<feature type="compositionally biased region" description="Basic residues" evidence="1">
    <location>
        <begin position="1"/>
        <end position="12"/>
    </location>
</feature>
<sequence>MEARKRAARRRMANIAPSALNGGAGVDPGFLSGLKKAPGSQEWHWEGPRQTMPPKNAAADILPQWLWSPPPPPLDIPKPKDPPIVSTPKPSKASQHATQVMERFKQCKSLPALRKFASEEGIDLKSYSRLAFHQLLVSDQPVTVLLSFLSDPNLNDKKAQNLKYFLDWQLKHSIQGNETHDIVTDLVHWMKYQQSVNRIAGDDLLHIVRFSRRAAKLVKDDKLNFKLAEVIMDVTSNMDGLRDDIKYSILENLFDNLSLGPGSQQWHQLGLRILRGLPEGVICQMEKSVTNFTFRTLQLVGSSSAANVEEALDQTISPLFHFLPENTLHSVICKVSELLLQKGSNRHQLVSQDGIVLNHWFGLLKAHDLLSAMSIDDPESGMLLLLQDRDVPTIASFLRHLTDEQNALFILQSWCRGQAETVQDLRERLHERPSLFAYSQALVVLKESGLLSPELFPKLFGLLQAMDRSDAILQILKDVNVHWVEIPVSAVVQSARDHNDHYSRLIFQSDPRISPEDYPEFAIDLIRNAAISPHFLWLTTNDTRRVSPLASGNRWKKVRSKFYGKLAISFAQAQQHSSRVMFRFVYRCYELHRMERLGLLDDQLVKALVHVCVTLRMQRMERISIVMLRWLLHIVKVTEGEESALVIDQLVYDWQSRYTKDHHLWLDERRRAVHGPSGETLHQKHVDRLAELEDDIYGPHGLCSEADRLRIGAGAHPEDLRCNDLNE</sequence>
<proteinExistence type="predicted"/>
<evidence type="ECO:0000313" key="3">
    <source>
        <dbReference type="Proteomes" id="UP001161017"/>
    </source>
</evidence>
<keyword evidence="3" id="KW-1185">Reference proteome</keyword>
<reference evidence="2" key="1">
    <citation type="journal article" date="2023" name="Genome Biol. Evol.">
        <title>First Whole Genome Sequence and Flow Cytometry Genome Size Data for the Lichen-Forming Fungus Ramalina farinacea (Ascomycota).</title>
        <authorList>
            <person name="Llewellyn T."/>
            <person name="Mian S."/>
            <person name="Hill R."/>
            <person name="Leitch I.J."/>
            <person name="Gaya E."/>
        </authorList>
    </citation>
    <scope>NUCLEOTIDE SEQUENCE</scope>
    <source>
        <strain evidence="2">LIQ254RAFAR</strain>
    </source>
</reference>
<dbReference type="AlphaFoldDB" id="A0AA43TX67"/>
<feature type="region of interest" description="Disordered" evidence="1">
    <location>
        <begin position="1"/>
        <end position="55"/>
    </location>
</feature>